<comment type="caution">
    <text evidence="1">The sequence shown here is derived from an EMBL/GenBank/DDBJ whole genome shotgun (WGS) entry which is preliminary data.</text>
</comment>
<sequence>MSRESNELIAQWQIEAGDASSPGCHFHSAVNQYGDDGLFPEWLKVPRLPSVLLTPMDGLEFLLGELFQLRWPQAVSEESEDRNSWAKSQRERLCNLLSWKLDIVRQSETTPWMALKKAKPELDVLME</sequence>
<gene>
    <name evidence="1" type="ORF">KOR42_53390</name>
</gene>
<keyword evidence="2" id="KW-1185">Reference proteome</keyword>
<organism evidence="1 2">
    <name type="scientific">Thalassoglobus neptunius</name>
    <dbReference type="NCBI Taxonomy" id="1938619"/>
    <lineage>
        <taxon>Bacteria</taxon>
        <taxon>Pseudomonadati</taxon>
        <taxon>Planctomycetota</taxon>
        <taxon>Planctomycetia</taxon>
        <taxon>Planctomycetales</taxon>
        <taxon>Planctomycetaceae</taxon>
        <taxon>Thalassoglobus</taxon>
    </lineage>
</organism>
<proteinExistence type="predicted"/>
<dbReference type="OrthoDB" id="9255508at2"/>
<name>A0A5C5VAV7_9PLAN</name>
<dbReference type="RefSeq" id="WP_146512569.1">
    <property type="nucleotide sequence ID" value="NZ_SIHI01000084.1"/>
</dbReference>
<dbReference type="AlphaFoldDB" id="A0A5C5VAV7"/>
<protein>
    <submittedName>
        <fullName evidence="1">Uncharacterized protein</fullName>
    </submittedName>
</protein>
<dbReference type="Proteomes" id="UP000317243">
    <property type="component" value="Unassembled WGS sequence"/>
</dbReference>
<dbReference type="EMBL" id="SIHI01000084">
    <property type="protein sequence ID" value="TWT34989.1"/>
    <property type="molecule type" value="Genomic_DNA"/>
</dbReference>
<evidence type="ECO:0000313" key="1">
    <source>
        <dbReference type="EMBL" id="TWT34989.1"/>
    </source>
</evidence>
<accession>A0A5C5VAV7</accession>
<evidence type="ECO:0000313" key="2">
    <source>
        <dbReference type="Proteomes" id="UP000317243"/>
    </source>
</evidence>
<reference evidence="1 2" key="1">
    <citation type="submission" date="2019-02" db="EMBL/GenBank/DDBJ databases">
        <title>Deep-cultivation of Planctomycetes and their phenomic and genomic characterization uncovers novel biology.</title>
        <authorList>
            <person name="Wiegand S."/>
            <person name="Jogler M."/>
            <person name="Boedeker C."/>
            <person name="Pinto D."/>
            <person name="Vollmers J."/>
            <person name="Rivas-Marin E."/>
            <person name="Kohn T."/>
            <person name="Peeters S.H."/>
            <person name="Heuer A."/>
            <person name="Rast P."/>
            <person name="Oberbeckmann S."/>
            <person name="Bunk B."/>
            <person name="Jeske O."/>
            <person name="Meyerdierks A."/>
            <person name="Storesund J.E."/>
            <person name="Kallscheuer N."/>
            <person name="Luecker S."/>
            <person name="Lage O.M."/>
            <person name="Pohl T."/>
            <person name="Merkel B.J."/>
            <person name="Hornburger P."/>
            <person name="Mueller R.-W."/>
            <person name="Bruemmer F."/>
            <person name="Labrenz M."/>
            <person name="Spormann A.M."/>
            <person name="Op Den Camp H."/>
            <person name="Overmann J."/>
            <person name="Amann R."/>
            <person name="Jetten M.S.M."/>
            <person name="Mascher T."/>
            <person name="Medema M.H."/>
            <person name="Devos D.P."/>
            <person name="Kaster A.-K."/>
            <person name="Ovreas L."/>
            <person name="Rohde M."/>
            <person name="Galperin M.Y."/>
            <person name="Jogler C."/>
        </authorList>
    </citation>
    <scope>NUCLEOTIDE SEQUENCE [LARGE SCALE GENOMIC DNA]</scope>
    <source>
        <strain evidence="1 2">KOR42</strain>
    </source>
</reference>